<dbReference type="InterPro" id="IPR006155">
    <property type="entry name" value="Josephin"/>
</dbReference>
<evidence type="ECO:0000313" key="15">
    <source>
        <dbReference type="EMBL" id="PRP77108.1"/>
    </source>
</evidence>
<dbReference type="InterPro" id="IPR003903">
    <property type="entry name" value="UIM_dom"/>
</dbReference>
<dbReference type="Pfam" id="PF00789">
    <property type="entry name" value="UBX"/>
    <property type="match status" value="1"/>
</dbReference>
<dbReference type="Proteomes" id="UP000241769">
    <property type="component" value="Unassembled WGS sequence"/>
</dbReference>
<evidence type="ECO:0000256" key="4">
    <source>
        <dbReference type="ARBA" id="ARBA00022670"/>
    </source>
</evidence>
<comment type="caution">
    <text evidence="15">The sequence shown here is derived from an EMBL/GenBank/DDBJ whole genome shotgun (WGS) entry which is preliminary data.</text>
</comment>
<comment type="catalytic activity">
    <reaction evidence="1">
        <text>Thiol-dependent hydrolysis of ester, thioester, amide, peptide and isopeptide bonds formed by the C-terminal Gly of ubiquitin (a 76-residue protein attached to proteins as an intracellular targeting signal).</text>
        <dbReference type="EC" id="3.4.19.12"/>
    </reaction>
</comment>
<dbReference type="GO" id="GO:0016579">
    <property type="term" value="P:protein deubiquitination"/>
    <property type="evidence" value="ECO:0007669"/>
    <property type="project" value="InterPro"/>
</dbReference>
<dbReference type="EMBL" id="MDYQ01000280">
    <property type="protein sequence ID" value="PRP77108.1"/>
    <property type="molecule type" value="Genomic_DNA"/>
</dbReference>
<evidence type="ECO:0000256" key="1">
    <source>
        <dbReference type="ARBA" id="ARBA00000707"/>
    </source>
</evidence>
<dbReference type="InterPro" id="IPR033865">
    <property type="entry name" value="Ataxin-3"/>
</dbReference>
<proteinExistence type="predicted"/>
<reference evidence="15 16" key="1">
    <citation type="journal article" date="2018" name="Genome Biol. Evol.">
        <title>Multiple Roots of Fruiting Body Formation in Amoebozoa.</title>
        <authorList>
            <person name="Hillmann F."/>
            <person name="Forbes G."/>
            <person name="Novohradska S."/>
            <person name="Ferling I."/>
            <person name="Riege K."/>
            <person name="Groth M."/>
            <person name="Westermann M."/>
            <person name="Marz M."/>
            <person name="Spaller T."/>
            <person name="Winckler T."/>
            <person name="Schaap P."/>
            <person name="Glockner G."/>
        </authorList>
    </citation>
    <scope>NUCLEOTIDE SEQUENCE [LARGE SCALE GENOMIC DNA]</scope>
    <source>
        <strain evidence="15 16">Jena</strain>
    </source>
</reference>
<feature type="active site" description="Nucleophile" evidence="11">
    <location>
        <position position="19"/>
    </location>
</feature>
<name>A0A2P6MZH7_9EUKA</name>
<feature type="active site" evidence="11 12">
    <location>
        <position position="139"/>
    </location>
</feature>
<evidence type="ECO:0000259" key="14">
    <source>
        <dbReference type="PROSITE" id="PS50957"/>
    </source>
</evidence>
<dbReference type="SUPFAM" id="SSF54236">
    <property type="entry name" value="Ubiquitin-like"/>
    <property type="match status" value="1"/>
</dbReference>
<feature type="domain" description="UBX" evidence="13">
    <location>
        <begin position="268"/>
        <end position="341"/>
    </location>
</feature>
<keyword evidence="6 12" id="KW-0378">Hydrolase</keyword>
<keyword evidence="7" id="KW-0788">Thiol protease</keyword>
<evidence type="ECO:0000256" key="8">
    <source>
        <dbReference type="ARBA" id="ARBA00023015"/>
    </source>
</evidence>
<dbReference type="PROSITE" id="PS50957">
    <property type="entry name" value="JOSEPHIN"/>
    <property type="match status" value="1"/>
</dbReference>
<feature type="active site" description="Proton acceptor" evidence="11">
    <location>
        <position position="124"/>
    </location>
</feature>
<evidence type="ECO:0000259" key="13">
    <source>
        <dbReference type="PROSITE" id="PS50033"/>
    </source>
</evidence>
<dbReference type="SMART" id="SM00166">
    <property type="entry name" value="UBX"/>
    <property type="match status" value="1"/>
</dbReference>
<dbReference type="InterPro" id="IPR001012">
    <property type="entry name" value="UBX_dom"/>
</dbReference>
<keyword evidence="8" id="KW-0805">Transcription regulation</keyword>
<evidence type="ECO:0000256" key="9">
    <source>
        <dbReference type="ARBA" id="ARBA00023163"/>
    </source>
</evidence>
<dbReference type="OrthoDB" id="10063692at2759"/>
<evidence type="ECO:0000256" key="7">
    <source>
        <dbReference type="ARBA" id="ARBA00022807"/>
    </source>
</evidence>
<keyword evidence="10" id="KW-0539">Nucleus</keyword>
<evidence type="ECO:0000256" key="12">
    <source>
        <dbReference type="PROSITE-ProRule" id="PRU00331"/>
    </source>
</evidence>
<evidence type="ECO:0000256" key="5">
    <source>
        <dbReference type="ARBA" id="ARBA00022786"/>
    </source>
</evidence>
<dbReference type="PRINTS" id="PR01233">
    <property type="entry name" value="JOSEPHIN"/>
</dbReference>
<dbReference type="SMART" id="SM01246">
    <property type="entry name" value="Josephin"/>
    <property type="match status" value="1"/>
</dbReference>
<evidence type="ECO:0000256" key="6">
    <source>
        <dbReference type="ARBA" id="ARBA00022801"/>
    </source>
</evidence>
<dbReference type="GO" id="GO:0005634">
    <property type="term" value="C:nucleus"/>
    <property type="evidence" value="ECO:0007669"/>
    <property type="project" value="UniProtKB-SubCell"/>
</dbReference>
<accession>A0A2P6MZH7</accession>
<comment type="subcellular location">
    <subcellularLocation>
        <location evidence="2">Nucleus</location>
    </subcellularLocation>
</comment>
<dbReference type="PROSITE" id="PS50033">
    <property type="entry name" value="UBX"/>
    <property type="match status" value="1"/>
</dbReference>
<dbReference type="AlphaFoldDB" id="A0A2P6MZH7"/>
<protein>
    <recommendedName>
        <fullName evidence="3">ubiquitinyl hydrolase 1</fullName>
        <ecNumber evidence="3">3.4.19.12</ecNumber>
    </recommendedName>
</protein>
<feature type="active site" evidence="12">
    <location>
        <position position="124"/>
    </location>
</feature>
<dbReference type="Gene3D" id="1.10.287.10">
    <property type="entry name" value="S15/NS1, RNA-binding"/>
    <property type="match status" value="1"/>
</dbReference>
<keyword evidence="9" id="KW-0804">Transcription</keyword>
<dbReference type="PROSITE" id="PS50330">
    <property type="entry name" value="UIM"/>
    <property type="match status" value="1"/>
</dbReference>
<keyword evidence="16" id="KW-1185">Reference proteome</keyword>
<evidence type="ECO:0000256" key="11">
    <source>
        <dbReference type="PIRSR" id="PIRSR633865-1"/>
    </source>
</evidence>
<dbReference type="InParanoid" id="A0A2P6MZH7"/>
<keyword evidence="4" id="KW-0645">Protease</keyword>
<dbReference type="InterPro" id="IPR029071">
    <property type="entry name" value="Ubiquitin-like_domsf"/>
</dbReference>
<dbReference type="GO" id="GO:0004843">
    <property type="term" value="F:cysteine-type deubiquitinase activity"/>
    <property type="evidence" value="ECO:0007669"/>
    <property type="project" value="UniProtKB-EC"/>
</dbReference>
<dbReference type="Gene3D" id="3.90.70.40">
    <property type="match status" value="1"/>
</dbReference>
<evidence type="ECO:0000256" key="3">
    <source>
        <dbReference type="ARBA" id="ARBA00012759"/>
    </source>
</evidence>
<evidence type="ECO:0000256" key="10">
    <source>
        <dbReference type="ARBA" id="ARBA00023242"/>
    </source>
</evidence>
<dbReference type="PANTHER" id="PTHR14159:SF0">
    <property type="entry name" value="ATAXIN-3-RELATED"/>
    <property type="match status" value="1"/>
</dbReference>
<dbReference type="PANTHER" id="PTHR14159">
    <property type="entry name" value="ATAXIN-3-RELATED"/>
    <property type="match status" value="1"/>
</dbReference>
<sequence length="344" mass="38823">MQFEEAVYIYHEKQDAGLCAVHSINALLQGSYFSEIDLAEIAKRFDETEKQMMMEMGTDDPNFLKFMAEDSGNLADDGNYSIQVITKALEIWGLNAVPITSPSMAESFADPLKEDAFICNMSSHWLTIRKIGGIYYNLNSLLSTPQVLSEFYLSAFLSTLMSRGYTIFVIRGQLPRHQPQPTEKNWVRMGPNQAETAPKRRREEEDIEEVERRELAEAIAASMSQGQSGQVMQPIDLNEDDEEDEELAEAIRLSQQVNAPSLTEEPPRGPTATEVAFKLPDGSRITRRFQSTDTLQMLFVFLETKGFTKPIIRSSFPPKILEENRQTLSEAGLHPNASLIVQSR</sequence>
<evidence type="ECO:0000313" key="16">
    <source>
        <dbReference type="Proteomes" id="UP000241769"/>
    </source>
</evidence>
<feature type="active site" evidence="12">
    <location>
        <position position="19"/>
    </location>
</feature>
<organism evidence="15 16">
    <name type="scientific">Planoprotostelium fungivorum</name>
    <dbReference type="NCBI Taxonomy" id="1890364"/>
    <lineage>
        <taxon>Eukaryota</taxon>
        <taxon>Amoebozoa</taxon>
        <taxon>Evosea</taxon>
        <taxon>Variosea</taxon>
        <taxon>Cavosteliida</taxon>
        <taxon>Cavosteliaceae</taxon>
        <taxon>Planoprotostelium</taxon>
    </lineage>
</organism>
<dbReference type="CDD" id="cd01767">
    <property type="entry name" value="UBX"/>
    <property type="match status" value="1"/>
</dbReference>
<keyword evidence="5" id="KW-0833">Ubl conjugation pathway</keyword>
<dbReference type="STRING" id="1890364.A0A2P6MZH7"/>
<dbReference type="GO" id="GO:0006508">
    <property type="term" value="P:proteolysis"/>
    <property type="evidence" value="ECO:0007669"/>
    <property type="project" value="UniProtKB-KW"/>
</dbReference>
<dbReference type="EC" id="3.4.19.12" evidence="3"/>
<evidence type="ECO:0000256" key="2">
    <source>
        <dbReference type="ARBA" id="ARBA00004123"/>
    </source>
</evidence>
<dbReference type="Gene3D" id="3.10.20.90">
    <property type="entry name" value="Phosphatidylinositol 3-kinase Catalytic Subunit, Chain A, domain 1"/>
    <property type="match status" value="1"/>
</dbReference>
<dbReference type="Pfam" id="PF02099">
    <property type="entry name" value="Josephin"/>
    <property type="match status" value="1"/>
</dbReference>
<gene>
    <name evidence="15" type="ORF">PROFUN_12963</name>
</gene>
<feature type="domain" description="Josephin" evidence="14">
    <location>
        <begin position="6"/>
        <end position="185"/>
    </location>
</feature>